<dbReference type="EMBL" id="LAZR01001915">
    <property type="protein sequence ID" value="KKN37159.1"/>
    <property type="molecule type" value="Genomic_DNA"/>
</dbReference>
<reference evidence="1" key="1">
    <citation type="journal article" date="2015" name="Nature">
        <title>Complex archaea that bridge the gap between prokaryotes and eukaryotes.</title>
        <authorList>
            <person name="Spang A."/>
            <person name="Saw J.H."/>
            <person name="Jorgensen S.L."/>
            <person name="Zaremba-Niedzwiedzka K."/>
            <person name="Martijn J."/>
            <person name="Lind A.E."/>
            <person name="van Eijk R."/>
            <person name="Schleper C."/>
            <person name="Guy L."/>
            <person name="Ettema T.J."/>
        </authorList>
    </citation>
    <scope>NUCLEOTIDE SEQUENCE</scope>
</reference>
<protein>
    <submittedName>
        <fullName evidence="1">Uncharacterized protein</fullName>
    </submittedName>
</protein>
<name>A0A0F9Q3W2_9ZZZZ</name>
<organism evidence="1">
    <name type="scientific">marine sediment metagenome</name>
    <dbReference type="NCBI Taxonomy" id="412755"/>
    <lineage>
        <taxon>unclassified sequences</taxon>
        <taxon>metagenomes</taxon>
        <taxon>ecological metagenomes</taxon>
    </lineage>
</organism>
<comment type="caution">
    <text evidence="1">The sequence shown here is derived from an EMBL/GenBank/DDBJ whole genome shotgun (WGS) entry which is preliminary data.</text>
</comment>
<dbReference type="AlphaFoldDB" id="A0A0F9Q3W2"/>
<evidence type="ECO:0000313" key="1">
    <source>
        <dbReference type="EMBL" id="KKN37159.1"/>
    </source>
</evidence>
<accession>A0A0F9Q3W2</accession>
<proteinExistence type="predicted"/>
<sequence length="246" mass="29366">MTKKNNNKKNSRIYFSKETEQAIVRYNNEEDQEVREQIFRDEIYYPLDKLSENIINRFKFPYMDYSFKDVKDQVVGFLVLNLHKYSADKGKAFSYFSVIAKNYLILNNNNRYKQEKRSIYLSDMMDGQVPLGDAMTIDISITESQADAKEFIRLMLEYWEHNLSRIFKKKKDIQIADAILNLFRRADGIENFNKKALYLMVREMTGFKTSNITKVVNKMSGYMKRHMEEFRDHGTITDHAEFFTYK</sequence>
<gene>
    <name evidence="1" type="ORF">LCGC14_0766380</name>
</gene>